<proteinExistence type="predicted"/>
<dbReference type="GeneID" id="94195584"/>
<sequence length="596" mass="64694">MVTRCESIEEPKTLKAGLDFLSKLNDLRAASSVGKALEEKVKEAIWNLERRNIKLEESFTKEITKNLSEVLKKASELRNVIVNNGSSYGGYHDIDIMKCADKCANTLLELLPKLYCTLYYLDFQVSGSFSDRGGGRWAYQKCKPSSSDDEYLHKWLVDTKGFPTWYNSNDTLLPCGFTGEELSDKHGYDLHGVLFEFVDDEDKPGCLPKLLYDIVFATPLTAAGTATGSVLTAAFCKAVKEKEFSEENVKSGCSSLSVVCSSVAVNLNRIVPESGKRANLVACDGAIYYCKNMLKPEYYDACVQWLENNLRDIILNLQKMGAVCKDWDKNNLEYGMYAGPFPYGFMFGTAWKRDTIKAREKLTEVTTNLTHLSMSNGSLHTLLQCLTNDAQIIVNNEQPQQETLAAASTSTASVVSRETAAVSGMPASGVLPGGGSDLVKSAAAEVRAGRNSAKGVRLAGDVSDTVPAKHAEMSNTSELYTQTMDGETSNHVEREKQSKVGAPEAKSAQSHIENGRHGEYDQQSNSQTQTNERFNSQHGASGVSDESENVASVTAGDTSTITIGSTAGGVALLGGGGTALYFLNVGRIRTFITGVP</sequence>
<dbReference type="RefSeq" id="XP_067716172.1">
    <property type="nucleotide sequence ID" value="XM_067860071.1"/>
</dbReference>
<feature type="compositionally biased region" description="Polar residues" evidence="1">
    <location>
        <begin position="521"/>
        <end position="539"/>
    </location>
</feature>
<dbReference type="AlphaFoldDB" id="A0AAV4LVT6"/>
<dbReference type="Proteomes" id="UP001497744">
    <property type="component" value="Unassembled WGS sequence"/>
</dbReference>
<feature type="region of interest" description="Disordered" evidence="1">
    <location>
        <begin position="465"/>
        <end position="552"/>
    </location>
</feature>
<evidence type="ECO:0000313" key="2">
    <source>
        <dbReference type="EMBL" id="GIX64103.1"/>
    </source>
</evidence>
<keyword evidence="3" id="KW-1185">Reference proteome</keyword>
<evidence type="ECO:0000256" key="1">
    <source>
        <dbReference type="SAM" id="MobiDB-lite"/>
    </source>
</evidence>
<evidence type="ECO:0000313" key="3">
    <source>
        <dbReference type="Proteomes" id="UP001497744"/>
    </source>
</evidence>
<accession>A0AAV4LVT6</accession>
<protein>
    <submittedName>
        <fullName evidence="2">Secreted antigen 1</fullName>
    </submittedName>
</protein>
<dbReference type="EMBL" id="BPLF01000003">
    <property type="protein sequence ID" value="GIX64103.1"/>
    <property type="molecule type" value="Genomic_DNA"/>
</dbReference>
<name>A0AAV4LVT6_BABCB</name>
<feature type="compositionally biased region" description="Polar residues" evidence="1">
    <location>
        <begin position="473"/>
        <end position="487"/>
    </location>
</feature>
<feature type="compositionally biased region" description="Basic and acidic residues" evidence="1">
    <location>
        <begin position="488"/>
        <end position="498"/>
    </location>
</feature>
<comment type="caution">
    <text evidence="2">The sequence shown here is derived from an EMBL/GenBank/DDBJ whole genome shotgun (WGS) entry which is preliminary data.</text>
</comment>
<reference evidence="2 3" key="1">
    <citation type="submission" date="2021-06" db="EMBL/GenBank/DDBJ databases">
        <title>Genome sequence of Babesia caballi.</title>
        <authorList>
            <person name="Yamagishi J."/>
            <person name="Kidaka T."/>
            <person name="Ochi A."/>
        </authorList>
    </citation>
    <scope>NUCLEOTIDE SEQUENCE [LARGE SCALE GENOMIC DNA]</scope>
    <source>
        <strain evidence="2">USDA-D6B2</strain>
    </source>
</reference>
<organism evidence="2 3">
    <name type="scientific">Babesia caballi</name>
    <dbReference type="NCBI Taxonomy" id="5871"/>
    <lineage>
        <taxon>Eukaryota</taxon>
        <taxon>Sar</taxon>
        <taxon>Alveolata</taxon>
        <taxon>Apicomplexa</taxon>
        <taxon>Aconoidasida</taxon>
        <taxon>Piroplasmida</taxon>
        <taxon>Babesiidae</taxon>
        <taxon>Babesia</taxon>
    </lineage>
</organism>
<gene>
    <name evidence="2" type="ORF">BcabD6B2_35380</name>
</gene>